<reference evidence="5" key="1">
    <citation type="submission" date="2021-06" db="EMBL/GenBank/DDBJ databases">
        <authorList>
            <person name="Hodson N. C."/>
            <person name="Mongue J. A."/>
            <person name="Jaron S. K."/>
        </authorList>
    </citation>
    <scope>NUCLEOTIDE SEQUENCE</scope>
</reference>
<dbReference type="PANTHER" id="PTHR11552:SF147">
    <property type="entry name" value="CHOLINE DEHYDROGENASE, MITOCHONDRIAL"/>
    <property type="match status" value="1"/>
</dbReference>
<comment type="cofactor">
    <cofactor evidence="1">
        <name>FAD</name>
        <dbReference type="ChEBI" id="CHEBI:57692"/>
    </cofactor>
</comment>
<evidence type="ECO:0000259" key="4">
    <source>
        <dbReference type="PROSITE" id="PS00624"/>
    </source>
</evidence>
<dbReference type="GO" id="GO:0016614">
    <property type="term" value="F:oxidoreductase activity, acting on CH-OH group of donors"/>
    <property type="evidence" value="ECO:0007669"/>
    <property type="project" value="InterPro"/>
</dbReference>
<gene>
    <name evidence="5" type="ORF">AFUS01_LOCUS38675</name>
</gene>
<evidence type="ECO:0000256" key="1">
    <source>
        <dbReference type="ARBA" id="ARBA00001974"/>
    </source>
</evidence>
<dbReference type="InterPro" id="IPR000172">
    <property type="entry name" value="GMC_OxRdtase_N"/>
</dbReference>
<dbReference type="GO" id="GO:0050660">
    <property type="term" value="F:flavin adenine dinucleotide binding"/>
    <property type="evidence" value="ECO:0007669"/>
    <property type="project" value="InterPro"/>
</dbReference>
<feature type="domain" description="Glucose-methanol-choline oxidoreductase N-terminal" evidence="4">
    <location>
        <begin position="253"/>
        <end position="267"/>
    </location>
</feature>
<keyword evidence="3" id="KW-0274">FAD</keyword>
<evidence type="ECO:0000256" key="3">
    <source>
        <dbReference type="ARBA" id="ARBA00022827"/>
    </source>
</evidence>
<evidence type="ECO:0000313" key="6">
    <source>
        <dbReference type="Proteomes" id="UP000708208"/>
    </source>
</evidence>
<accession>A0A8J2LV93</accession>
<dbReference type="PANTHER" id="PTHR11552">
    <property type="entry name" value="GLUCOSE-METHANOL-CHOLINE GMC OXIDOREDUCTASE"/>
    <property type="match status" value="1"/>
</dbReference>
<evidence type="ECO:0000313" key="5">
    <source>
        <dbReference type="EMBL" id="CAG7828771.1"/>
    </source>
</evidence>
<dbReference type="PIRSF" id="PIRSF000137">
    <property type="entry name" value="Alcohol_oxidase"/>
    <property type="match status" value="1"/>
</dbReference>
<protein>
    <recommendedName>
        <fullName evidence="4">Glucose-methanol-choline oxidoreductase N-terminal domain-containing protein</fullName>
    </recommendedName>
</protein>
<dbReference type="InterPro" id="IPR012132">
    <property type="entry name" value="GMC_OxRdtase"/>
</dbReference>
<evidence type="ECO:0000256" key="2">
    <source>
        <dbReference type="ARBA" id="ARBA00022630"/>
    </source>
</evidence>
<dbReference type="PROSITE" id="PS00624">
    <property type="entry name" value="GMC_OXRED_2"/>
    <property type="match status" value="1"/>
</dbReference>
<dbReference type="OrthoDB" id="269227at2759"/>
<dbReference type="Proteomes" id="UP000708208">
    <property type="component" value="Unassembled WGS sequence"/>
</dbReference>
<dbReference type="EMBL" id="CAJVCH010548772">
    <property type="protein sequence ID" value="CAG7828771.1"/>
    <property type="molecule type" value="Genomic_DNA"/>
</dbReference>
<dbReference type="InterPro" id="IPR007867">
    <property type="entry name" value="GMC_OxRtase_C"/>
</dbReference>
<name>A0A8J2LV93_9HEXA</name>
<organism evidence="5 6">
    <name type="scientific">Allacma fusca</name>
    <dbReference type="NCBI Taxonomy" id="39272"/>
    <lineage>
        <taxon>Eukaryota</taxon>
        <taxon>Metazoa</taxon>
        <taxon>Ecdysozoa</taxon>
        <taxon>Arthropoda</taxon>
        <taxon>Hexapoda</taxon>
        <taxon>Collembola</taxon>
        <taxon>Symphypleona</taxon>
        <taxon>Sminthuridae</taxon>
        <taxon>Allacma</taxon>
    </lineage>
</organism>
<keyword evidence="6" id="KW-1185">Reference proteome</keyword>
<dbReference type="AlphaFoldDB" id="A0A8J2LV93"/>
<comment type="caution">
    <text evidence="5">The sequence shown here is derived from an EMBL/GenBank/DDBJ whole genome shotgun (WGS) entry which is preliminary data.</text>
</comment>
<sequence length="552" mass="62031">MLDFIVVGGGTAGCIVARRLADANFHVLLLEAGGTPPPIQEIPTVTGQFVEQFHPDINFLYKTVPQRKLGFRRINTEAGKMLGGGSTHNSMAYQRGSPIDYDSWAELTGDDSWRYSRILKYYKKSENYMGNYTHSDQHGLGGPMTITSPYFKQRDVWLRAGEELSFPILDSSGPQGIGFSPNENYMSFGRRVSTYSAYIKPVEESYKKKLDIRRYSVVSKVLFEKHVARGVLYHRHGIPRVAMARKEIILSTGPYVSPILLVKSGIGSRQDLDAAKVKPVVILSQVGKNLQDHAIVAIEPFTVTDLSATWNLERNLTFSDIDELLHEGKGYAVISSNAFTYITSKQAQKDNPNWPDLQIVFKFQRRYLNDLGCTVALGRPYSRGTLRFNTTATGMEDDNLPINDPQYFTHPFDMERVVEGIEFCLNVFEGTQAFKKIGAKYAGEPIEECRDTVFRSKDYWACYVQYRVTSLWHTAGTCRMGKSNDREGSVVDSKLRVHGVQRLRIIDASVMPLVTNANTEAPVVVIAEKIAASLVEDHTLVSKQKTDFETEL</sequence>
<dbReference type="Pfam" id="PF00732">
    <property type="entry name" value="GMC_oxred_N"/>
    <property type="match status" value="1"/>
</dbReference>
<keyword evidence="2" id="KW-0285">Flavoprotein</keyword>
<dbReference type="Pfam" id="PF05199">
    <property type="entry name" value="GMC_oxred_C"/>
    <property type="match status" value="1"/>
</dbReference>
<proteinExistence type="predicted"/>